<evidence type="ECO:0000256" key="6">
    <source>
        <dbReference type="ARBA" id="ARBA00022989"/>
    </source>
</evidence>
<dbReference type="AlphaFoldDB" id="A0AA49FJR7"/>
<keyword evidence="4" id="KW-1003">Cell membrane</keyword>
<dbReference type="NCBIfam" id="TIGR00914">
    <property type="entry name" value="2A0601"/>
    <property type="match status" value="1"/>
</dbReference>
<keyword evidence="5 8" id="KW-0812">Transmembrane</keyword>
<feature type="transmembrane region" description="Helical" evidence="8">
    <location>
        <begin position="971"/>
        <end position="990"/>
    </location>
</feature>
<evidence type="ECO:0000256" key="3">
    <source>
        <dbReference type="ARBA" id="ARBA00022448"/>
    </source>
</evidence>
<name>A0AA49FJR7_9PROT</name>
<feature type="transmembrane region" description="Helical" evidence="8">
    <location>
        <begin position="894"/>
        <end position="916"/>
    </location>
</feature>
<keyword evidence="7 8" id="KW-0472">Membrane</keyword>
<comment type="subcellular location">
    <subcellularLocation>
        <location evidence="1">Cell membrane</location>
        <topology evidence="1">Multi-pass membrane protein</topology>
    </subcellularLocation>
</comment>
<evidence type="ECO:0000256" key="1">
    <source>
        <dbReference type="ARBA" id="ARBA00004651"/>
    </source>
</evidence>
<sequence>MFDFIIHAALKQRLIVLGVSLLLIVYGALTLRQMPVDVFPDLNKPTVTLMTEAGGMAPEEVEQLVSFPIESGMNGMPGVTRVRSVSGIGLSIIYVEFEWGTDIYRNRQQIAERLNLVREQLPPGIVPQLGPIASIMGEILLIAIPADPDKVSPMAVREYADWVMRPRLLTIPGVAQVIAIGGEVRQYRVELKPAQLQALGVEREKLEAALRDFGANTSGGFLEAQGREWLIRQIGRSSRLEDLQNLVVSVRSGPNDGQPILLRQLADVKLAPAIKRGDGSYKAKPAVILSVQKQPSADSVTLTREVEKAIAELGKSLPAGVAAPSFLFKQADFIEHSVTNVEEALRDGAILVAVILFLFLLNVRTTLISLMAIPVSLLATALVFHYFGLSINTMTLGGLAIAIGELVDDAVVGVENVLRRLKLNRAEAAPRPVAEVIAAATLEVRSAIVYATAIIVLVFVPLFVLPGIEGRLFTPLGVAYIVSILASMVVSVTLTPVMAYYLLPHMKQLHAGDSPLVTWLKRWDAKLLHWSFGRARTLLAVALALVVVVAASVPFFPRSFLPPFNEGTLTVNVLLNPGTSLTESNRIGTLAEQLVAQVPEVIQTGRRTGRAELDEHAEGVHYTEMEVDLKASARSRDEIIADIRGRLAALPAVTSVGQPISHRLDHLLSGVRAQIALKVYGDDLDTLRGLAADLRDRLGRIPGVTDLQVEKQVLIPQVKIRLDYEQAARYGVAPGALLRSLEQMIEGERITQVIEGGDAGSRRFDLLLRLPESGRGPQALADLLIETPGGHVPLSKIASVEESDGPNQVSRENSRRRIVLSANVDNSAAGRDMSQVIAAIRAELATRPLPEGYFTALEGQFQAQEQASRLIALLAAASLTMIFMVLYSRYRSMALTLIIMGNIPLALVGSVIALWISGQPLSVAALVGFITLTGIATRNGILKISHYINLCAFENETFGRHMIVRGSLERLTPVLMTALVAAFALLPLLLSADAPGKEVLHPVAVVIFGGLMSSTLLDTLLTPLMFWLWGRPTLDRLLAAKESESF</sequence>
<dbReference type="Pfam" id="PF00873">
    <property type="entry name" value="ACR_tran"/>
    <property type="match status" value="1"/>
</dbReference>
<dbReference type="Gene3D" id="3.30.2090.10">
    <property type="entry name" value="Multidrug efflux transporter AcrB TolC docking domain, DN and DC subdomains"/>
    <property type="match status" value="2"/>
</dbReference>
<proteinExistence type="inferred from homology"/>
<comment type="similarity">
    <text evidence="2">Belongs to the resistance-nodulation-cell division (RND) (TC 2.A.6) family.</text>
</comment>
<reference evidence="9" key="1">
    <citation type="journal article" date="2023" name="Nat. Microbiol.">
        <title>Enrichment and characterization of a nitric oxide-reducing microbial community in a continuous bioreactor.</title>
        <authorList>
            <person name="Garrido-Amador P."/>
            <person name="Stortenbeker N."/>
            <person name="Wessels H.J.C.T."/>
            <person name="Speth D.R."/>
            <person name="Garcia-Heredia I."/>
            <person name="Kartal B."/>
        </authorList>
    </citation>
    <scope>NUCLEOTIDE SEQUENCE</scope>
    <source>
        <strain evidence="9">MAG1</strain>
    </source>
</reference>
<dbReference type="PANTHER" id="PTHR32063">
    <property type="match status" value="1"/>
</dbReference>
<organism evidence="9">
    <name type="scientific">Candidatus Nitricoxidivorans perseverans</name>
    <dbReference type="NCBI Taxonomy" id="2975601"/>
    <lineage>
        <taxon>Bacteria</taxon>
        <taxon>Pseudomonadati</taxon>
        <taxon>Pseudomonadota</taxon>
        <taxon>Betaproteobacteria</taxon>
        <taxon>Nitrosomonadales</taxon>
        <taxon>Sterolibacteriaceae</taxon>
        <taxon>Candidatus Nitricoxidivorans</taxon>
    </lineage>
</organism>
<dbReference type="SUPFAM" id="SSF82714">
    <property type="entry name" value="Multidrug efflux transporter AcrB TolC docking domain, DN and DC subdomains"/>
    <property type="match status" value="2"/>
</dbReference>
<dbReference type="Gene3D" id="3.30.70.1440">
    <property type="entry name" value="Multidrug efflux transporter AcrB pore domain"/>
    <property type="match status" value="1"/>
</dbReference>
<keyword evidence="6 8" id="KW-1133">Transmembrane helix</keyword>
<evidence type="ECO:0000256" key="2">
    <source>
        <dbReference type="ARBA" id="ARBA00010942"/>
    </source>
</evidence>
<feature type="transmembrane region" description="Helical" evidence="8">
    <location>
        <begin position="922"/>
        <end position="941"/>
    </location>
</feature>
<dbReference type="EMBL" id="CP107246">
    <property type="protein sequence ID" value="WIM04818.1"/>
    <property type="molecule type" value="Genomic_DNA"/>
</dbReference>
<feature type="transmembrane region" description="Helical" evidence="8">
    <location>
        <begin position="1002"/>
        <end position="1029"/>
    </location>
</feature>
<evidence type="ECO:0000256" key="5">
    <source>
        <dbReference type="ARBA" id="ARBA00022692"/>
    </source>
</evidence>
<evidence type="ECO:0000256" key="8">
    <source>
        <dbReference type="SAM" id="Phobius"/>
    </source>
</evidence>
<dbReference type="Gene3D" id="3.30.70.1320">
    <property type="entry name" value="Multidrug efflux transporter AcrB pore domain like"/>
    <property type="match status" value="1"/>
</dbReference>
<dbReference type="GO" id="GO:0042910">
    <property type="term" value="F:xenobiotic transmembrane transporter activity"/>
    <property type="evidence" value="ECO:0007669"/>
    <property type="project" value="TreeGrafter"/>
</dbReference>
<gene>
    <name evidence="9" type="ORF">OHM77_08900</name>
</gene>
<feature type="transmembrane region" description="Helical" evidence="8">
    <location>
        <begin position="537"/>
        <end position="556"/>
    </location>
</feature>
<feature type="transmembrane region" description="Helical" evidence="8">
    <location>
        <begin position="870"/>
        <end position="887"/>
    </location>
</feature>
<evidence type="ECO:0000256" key="7">
    <source>
        <dbReference type="ARBA" id="ARBA00023136"/>
    </source>
</evidence>
<keyword evidence="3" id="KW-0813">Transport</keyword>
<evidence type="ECO:0000256" key="4">
    <source>
        <dbReference type="ARBA" id="ARBA00022475"/>
    </source>
</evidence>
<protein>
    <submittedName>
        <fullName evidence="9">Efflux RND transporter permease subunit</fullName>
    </submittedName>
</protein>
<dbReference type="GO" id="GO:0008324">
    <property type="term" value="F:monoatomic cation transmembrane transporter activity"/>
    <property type="evidence" value="ECO:0007669"/>
    <property type="project" value="InterPro"/>
</dbReference>
<dbReference type="Gene3D" id="3.30.70.1430">
    <property type="entry name" value="Multidrug efflux transporter AcrB pore domain"/>
    <property type="match status" value="2"/>
</dbReference>
<feature type="transmembrane region" description="Helical" evidence="8">
    <location>
        <begin position="368"/>
        <end position="388"/>
    </location>
</feature>
<dbReference type="KEGG" id="npv:OHM77_08900"/>
<dbReference type="GO" id="GO:0005886">
    <property type="term" value="C:plasma membrane"/>
    <property type="evidence" value="ECO:0007669"/>
    <property type="project" value="UniProtKB-SubCell"/>
</dbReference>
<dbReference type="Gene3D" id="1.20.1640.10">
    <property type="entry name" value="Multidrug efflux transporter AcrB transmembrane domain"/>
    <property type="match status" value="2"/>
</dbReference>
<dbReference type="Proteomes" id="UP001234916">
    <property type="component" value="Chromosome"/>
</dbReference>
<dbReference type="SUPFAM" id="SSF82693">
    <property type="entry name" value="Multidrug efflux transporter AcrB pore domain, PN1, PN2, PC1 and PC2 subdomains"/>
    <property type="match status" value="2"/>
</dbReference>
<dbReference type="SUPFAM" id="SSF82866">
    <property type="entry name" value="Multidrug efflux transporter AcrB transmembrane domain"/>
    <property type="match status" value="2"/>
</dbReference>
<dbReference type="InterPro" id="IPR027463">
    <property type="entry name" value="AcrB_DN_DC_subdom"/>
</dbReference>
<accession>A0AA49FJR7</accession>
<dbReference type="InterPro" id="IPR004763">
    <property type="entry name" value="CusA-like"/>
</dbReference>
<feature type="transmembrane region" description="Helical" evidence="8">
    <location>
        <begin position="447"/>
        <end position="468"/>
    </location>
</feature>
<dbReference type="PRINTS" id="PR00702">
    <property type="entry name" value="ACRIFLAVINRP"/>
</dbReference>
<dbReference type="PANTHER" id="PTHR32063:SF4">
    <property type="entry name" value="SLR6043 PROTEIN"/>
    <property type="match status" value="1"/>
</dbReference>
<feature type="transmembrane region" description="Helical" evidence="8">
    <location>
        <begin position="480"/>
        <end position="503"/>
    </location>
</feature>
<dbReference type="InterPro" id="IPR001036">
    <property type="entry name" value="Acrflvin-R"/>
</dbReference>
<evidence type="ECO:0000313" key="9">
    <source>
        <dbReference type="EMBL" id="WIM04818.1"/>
    </source>
</evidence>